<evidence type="ECO:0000313" key="1">
    <source>
        <dbReference type="EMBL" id="SDF83801.1"/>
    </source>
</evidence>
<evidence type="ECO:0000313" key="2">
    <source>
        <dbReference type="Proteomes" id="UP000198615"/>
    </source>
</evidence>
<dbReference type="RefSeq" id="WP_093150703.1">
    <property type="nucleotide sequence ID" value="NZ_FNBW01000007.1"/>
</dbReference>
<name>A0A8G2BI26_9PROT</name>
<gene>
    <name evidence="1" type="ORF">SAMN05660686_02483</name>
</gene>
<dbReference type="OrthoDB" id="977800at2"/>
<reference evidence="1 2" key="1">
    <citation type="submission" date="2016-10" db="EMBL/GenBank/DDBJ databases">
        <authorList>
            <person name="Varghese N."/>
            <person name="Submissions S."/>
        </authorList>
    </citation>
    <scope>NUCLEOTIDE SEQUENCE [LARGE SCALE GENOMIC DNA]</scope>
    <source>
        <strain evidence="1 2">DSM 18839</strain>
    </source>
</reference>
<comment type="caution">
    <text evidence="1">The sequence shown here is derived from an EMBL/GenBank/DDBJ whole genome shotgun (WGS) entry which is preliminary data.</text>
</comment>
<proteinExistence type="predicted"/>
<accession>A0A8G2BI26</accession>
<organism evidence="1 2">
    <name type="scientific">Thalassobaculum litoreum DSM 18839</name>
    <dbReference type="NCBI Taxonomy" id="1123362"/>
    <lineage>
        <taxon>Bacteria</taxon>
        <taxon>Pseudomonadati</taxon>
        <taxon>Pseudomonadota</taxon>
        <taxon>Alphaproteobacteria</taxon>
        <taxon>Rhodospirillales</taxon>
        <taxon>Thalassobaculaceae</taxon>
        <taxon>Thalassobaculum</taxon>
    </lineage>
</organism>
<sequence length="292" mass="32825">MANVLMLGPDLGQATYFSPSYSSDVGLWLPDRPLSNLSTDRRAHEAWSLDLTTDSTQLLLDLGTQRSIKGAALPWHNFSAAATVSLYVYEDAALTELKGSIVDSLVYREVYPLDSVLWEDAELWDGKLTAENRAIFPVPWFEIFGTPVIGRYVLVQINDTGNAEGRLKLSRLIVAAGYQPTLNAWYGSNISAEDASIRVTSLGGADYYDEREKRRRITFEFGLTPEDEAMANMLDQIYTLGNSQQVFVAWDPDDTTHRHRRSFPATIDRIDPLVAATYGYFRTTYQFREVVA</sequence>
<dbReference type="EMBL" id="FNBW01000007">
    <property type="protein sequence ID" value="SDF83801.1"/>
    <property type="molecule type" value="Genomic_DNA"/>
</dbReference>
<keyword evidence="2" id="KW-1185">Reference proteome</keyword>
<protein>
    <submittedName>
        <fullName evidence="1">Uncharacterized protein</fullName>
    </submittedName>
</protein>
<dbReference type="Proteomes" id="UP000198615">
    <property type="component" value="Unassembled WGS sequence"/>
</dbReference>
<dbReference type="AlphaFoldDB" id="A0A8G2BI26"/>